<feature type="site" description="Important for catalytic activity" evidence="4">
    <location>
        <position position="139"/>
    </location>
</feature>
<evidence type="ECO:0000256" key="1">
    <source>
        <dbReference type="ARBA" id="ARBA00005086"/>
    </source>
</evidence>
<dbReference type="GO" id="GO:0070403">
    <property type="term" value="F:NAD+ binding"/>
    <property type="evidence" value="ECO:0007669"/>
    <property type="project" value="InterPro"/>
</dbReference>
<evidence type="ECO:0000313" key="8">
    <source>
        <dbReference type="EMBL" id="KFU82068.1"/>
    </source>
</evidence>
<dbReference type="InterPro" id="IPR006176">
    <property type="entry name" value="3-OHacyl-CoA_DH_NAD-bd"/>
</dbReference>
<feature type="binding site" evidence="5">
    <location>
        <position position="96"/>
    </location>
    <ligand>
        <name>NAD(+)</name>
        <dbReference type="ChEBI" id="CHEBI:57540"/>
    </ligand>
</feature>
<dbReference type="Gene3D" id="3.40.50.720">
    <property type="entry name" value="NAD(P)-binding Rossmann-like Domain"/>
    <property type="match status" value="1"/>
</dbReference>
<dbReference type="SUPFAM" id="SSF51735">
    <property type="entry name" value="NAD(P)-binding Rossmann-fold domains"/>
    <property type="match status" value="1"/>
</dbReference>
<evidence type="ECO:0000256" key="2">
    <source>
        <dbReference type="ARBA" id="ARBA00009463"/>
    </source>
</evidence>
<dbReference type="RefSeq" id="WP_091597091.1">
    <property type="nucleotide sequence ID" value="NZ_JFBM01000004.1"/>
</dbReference>
<dbReference type="EMBL" id="JFBM01000004">
    <property type="protein sequence ID" value="KFU82068.1"/>
    <property type="molecule type" value="Genomic_DNA"/>
</dbReference>
<keyword evidence="3" id="KW-0560">Oxidoreductase</keyword>
<feature type="binding site" evidence="5">
    <location>
        <position position="142"/>
    </location>
    <ligand>
        <name>NAD(+)</name>
        <dbReference type="ChEBI" id="CHEBI:57540"/>
    </ligand>
</feature>
<dbReference type="GO" id="GO:0016616">
    <property type="term" value="F:oxidoreductase activity, acting on the CH-OH group of donors, NAD or NADP as acceptor"/>
    <property type="evidence" value="ECO:0007669"/>
    <property type="project" value="InterPro"/>
</dbReference>
<evidence type="ECO:0000259" key="6">
    <source>
        <dbReference type="Pfam" id="PF00725"/>
    </source>
</evidence>
<keyword evidence="9" id="KW-1185">Reference proteome</keyword>
<dbReference type="InterPro" id="IPR006108">
    <property type="entry name" value="3HC_DH_C"/>
</dbReference>
<reference evidence="8 9" key="1">
    <citation type="journal article" date="2014" name="Genome Announc.">
        <title>Draft Genome Sequence of Amycolatopsis lurida NRRL 2430, Producer of the Glycopeptide Family Antibiotic Ristocetin.</title>
        <authorList>
            <person name="Kwun M.J."/>
            <person name="Hong H.J."/>
        </authorList>
    </citation>
    <scope>NUCLEOTIDE SEQUENCE [LARGE SCALE GENOMIC DNA]</scope>
    <source>
        <strain evidence="8 9">NRRL 2430</strain>
    </source>
</reference>
<feature type="binding site" evidence="5">
    <location>
        <position position="91"/>
    </location>
    <ligand>
        <name>NAD(+)</name>
        <dbReference type="ChEBI" id="CHEBI:57540"/>
    </ligand>
</feature>
<dbReference type="PANTHER" id="PTHR48075">
    <property type="entry name" value="3-HYDROXYACYL-COA DEHYDROGENASE FAMILY PROTEIN"/>
    <property type="match status" value="1"/>
</dbReference>
<comment type="similarity">
    <text evidence="2">Belongs to the 3-hydroxyacyl-CoA dehydrogenase family.</text>
</comment>
<evidence type="ECO:0000259" key="7">
    <source>
        <dbReference type="Pfam" id="PF02737"/>
    </source>
</evidence>
<dbReference type="InterPro" id="IPR022694">
    <property type="entry name" value="3-OHacyl-CoA_DH"/>
</dbReference>
<comment type="caution">
    <text evidence="8">The sequence shown here is derived from an EMBL/GenBank/DDBJ whole genome shotgun (WGS) entry which is preliminary data.</text>
</comment>
<feature type="binding site" evidence="5">
    <location>
        <position position="118"/>
    </location>
    <ligand>
        <name>NAD(+)</name>
        <dbReference type="ChEBI" id="CHEBI:57540"/>
    </ligand>
</feature>
<dbReference type="InterPro" id="IPR008927">
    <property type="entry name" value="6-PGluconate_DH-like_C_sf"/>
</dbReference>
<proteinExistence type="inferred from homology"/>
<sequence>MRRIGVAGAGTMGTGVAQLFAEHGHQVVLLDIDPGILDRALREIARTVRLGPLIRPGLPGRDPQEVLDRITCTTEPGALAEIDYLIENVTEDWPTKCRLYRRLDGICPPSAVFGVNTSAIPITKVAGCTGRPDRVVGTHIMNPAPLKPMVEVIRGTHTSAETIEHTLGLFRGVGKDCVVVGDSPGFVTNRVAMLTVNEAMFLVWEQVASAAEVDRLFQQCFGHAMGPLATADLIGLDTVLRSLEVLCEEFQDPKYRPCPLLRRLVYAGHTGRKAGQGFHSYETGEPVGQKASVMS</sequence>
<evidence type="ECO:0000256" key="5">
    <source>
        <dbReference type="PIRSR" id="PIRSR000105-2"/>
    </source>
</evidence>
<feature type="domain" description="3-hydroxyacyl-CoA dehydrogenase NAD binding" evidence="7">
    <location>
        <begin position="4"/>
        <end position="182"/>
    </location>
</feature>
<feature type="domain" description="3-hydroxyacyl-CoA dehydrogenase C-terminal" evidence="6">
    <location>
        <begin position="185"/>
        <end position="281"/>
    </location>
</feature>
<feature type="binding site" evidence="5">
    <location>
        <position position="31"/>
    </location>
    <ligand>
        <name>NAD(+)</name>
        <dbReference type="ChEBI" id="CHEBI:57540"/>
    </ligand>
</feature>
<dbReference type="InterPro" id="IPR013328">
    <property type="entry name" value="6PGD_dom2"/>
</dbReference>
<evidence type="ECO:0000256" key="4">
    <source>
        <dbReference type="PIRSR" id="PIRSR000105-1"/>
    </source>
</evidence>
<feature type="binding site" evidence="5">
    <location>
        <begin position="8"/>
        <end position="13"/>
    </location>
    <ligand>
        <name>NAD(+)</name>
        <dbReference type="ChEBI" id="CHEBI:57540"/>
    </ligand>
</feature>
<dbReference type="PANTHER" id="PTHR48075:SF5">
    <property type="entry name" value="3-HYDROXYBUTYRYL-COA DEHYDROGENASE"/>
    <property type="match status" value="1"/>
</dbReference>
<name>A0A2P2FZB2_AMYLU</name>
<dbReference type="Pfam" id="PF02737">
    <property type="entry name" value="3HCDH_N"/>
    <property type="match status" value="1"/>
</dbReference>
<dbReference type="PIRSF" id="PIRSF000105">
    <property type="entry name" value="HCDH"/>
    <property type="match status" value="1"/>
</dbReference>
<evidence type="ECO:0000313" key="9">
    <source>
        <dbReference type="Proteomes" id="UP000256220"/>
    </source>
</evidence>
<protein>
    <submittedName>
        <fullName evidence="8">3-hydroxybutyryl-CoA dehydrogenase</fullName>
    </submittedName>
</protein>
<feature type="binding site" evidence="5">
    <location>
        <position position="273"/>
    </location>
    <ligand>
        <name>NAD(+)</name>
        <dbReference type="ChEBI" id="CHEBI:57540"/>
    </ligand>
</feature>
<dbReference type="Gene3D" id="1.10.1040.10">
    <property type="entry name" value="N-(1-d-carboxylethyl)-l-norvaline Dehydrogenase, domain 2"/>
    <property type="match status" value="1"/>
</dbReference>
<evidence type="ECO:0000256" key="3">
    <source>
        <dbReference type="ARBA" id="ARBA00023002"/>
    </source>
</evidence>
<dbReference type="SUPFAM" id="SSF48179">
    <property type="entry name" value="6-phosphogluconate dehydrogenase C-terminal domain-like"/>
    <property type="match status" value="1"/>
</dbReference>
<dbReference type="InterPro" id="IPR036291">
    <property type="entry name" value="NAD(P)-bd_dom_sf"/>
</dbReference>
<dbReference type="Pfam" id="PF00725">
    <property type="entry name" value="3HCDH"/>
    <property type="match status" value="1"/>
</dbReference>
<organism evidence="8 9">
    <name type="scientific">Amycolatopsis lurida NRRL 2430</name>
    <dbReference type="NCBI Taxonomy" id="1460371"/>
    <lineage>
        <taxon>Bacteria</taxon>
        <taxon>Bacillati</taxon>
        <taxon>Actinomycetota</taxon>
        <taxon>Actinomycetes</taxon>
        <taxon>Pseudonocardiales</taxon>
        <taxon>Pseudonocardiaceae</taxon>
        <taxon>Amycolatopsis</taxon>
    </lineage>
</organism>
<gene>
    <name evidence="8" type="ORF">BB31_06945</name>
</gene>
<keyword evidence="5" id="KW-0520">NAD</keyword>
<dbReference type="Proteomes" id="UP000256220">
    <property type="component" value="Unassembled WGS sequence"/>
</dbReference>
<comment type="pathway">
    <text evidence="1">Lipid metabolism; butanoate metabolism.</text>
</comment>
<dbReference type="GO" id="GO:0006631">
    <property type="term" value="P:fatty acid metabolic process"/>
    <property type="evidence" value="ECO:0007669"/>
    <property type="project" value="InterPro"/>
</dbReference>
<dbReference type="AlphaFoldDB" id="A0A2P2FZB2"/>
<accession>A0A2P2FZB2</accession>